<keyword evidence="7" id="KW-1133">Transmembrane helix</keyword>
<feature type="transmembrane region" description="Helical" evidence="7">
    <location>
        <begin position="12"/>
        <end position="28"/>
    </location>
</feature>
<dbReference type="Gene3D" id="3.30.70.270">
    <property type="match status" value="1"/>
</dbReference>
<dbReference type="RefSeq" id="WP_054412628.1">
    <property type="nucleotide sequence ID" value="NZ_CABMNM010000037.1"/>
</dbReference>
<reference evidence="9" key="1">
    <citation type="submission" date="2023-02" db="EMBL/GenBank/DDBJ databases">
        <title>Escherichia albertii as a potential enteropathogen in the light of epidemiological and genomic studies.</title>
        <authorList>
            <person name="Leszczynska K."/>
            <person name="Swiecicka I."/>
            <person name="Daniluk T."/>
            <person name="Lebensztejn D."/>
            <person name="Chmielewska S."/>
            <person name="Leszczynska D."/>
            <person name="Gawor J."/>
            <person name="Kliber M."/>
        </authorList>
    </citation>
    <scope>NUCLEOTIDE SEQUENCE</scope>
    <source>
        <strain evidence="9">BIA_7</strain>
    </source>
</reference>
<dbReference type="FunFam" id="3.30.70.270:FF:000001">
    <property type="entry name" value="Diguanylate cyclase domain protein"/>
    <property type="match status" value="1"/>
</dbReference>
<dbReference type="InterPro" id="IPR050469">
    <property type="entry name" value="Diguanylate_Cyclase"/>
</dbReference>
<evidence type="ECO:0000256" key="7">
    <source>
        <dbReference type="SAM" id="Phobius"/>
    </source>
</evidence>
<dbReference type="SUPFAM" id="SSF55073">
    <property type="entry name" value="Nucleotide cyclase"/>
    <property type="match status" value="1"/>
</dbReference>
<gene>
    <name evidence="9" type="ORF">PS049_00325</name>
</gene>
<dbReference type="EMBL" id="CP117562">
    <property type="protein sequence ID" value="WDB29474.1"/>
    <property type="molecule type" value="Genomic_DNA"/>
</dbReference>
<evidence type="ECO:0000313" key="9">
    <source>
        <dbReference type="EMBL" id="WDB29474.1"/>
    </source>
</evidence>
<feature type="domain" description="GGDEF" evidence="8">
    <location>
        <begin position="310"/>
        <end position="445"/>
    </location>
</feature>
<evidence type="ECO:0000256" key="3">
    <source>
        <dbReference type="ARBA" id="ARBA00012528"/>
    </source>
</evidence>
<protein>
    <recommendedName>
        <fullName evidence="3">diguanylate cyclase</fullName>
        <ecNumber evidence="3">2.7.7.65</ecNumber>
    </recommendedName>
</protein>
<dbReference type="GO" id="GO:1902201">
    <property type="term" value="P:negative regulation of bacterial-type flagellum-dependent cell motility"/>
    <property type="evidence" value="ECO:0007669"/>
    <property type="project" value="TreeGrafter"/>
</dbReference>
<dbReference type="Pfam" id="PF17158">
    <property type="entry name" value="MASE4"/>
    <property type="match status" value="1"/>
</dbReference>
<dbReference type="GO" id="GO:0005886">
    <property type="term" value="C:plasma membrane"/>
    <property type="evidence" value="ECO:0007669"/>
    <property type="project" value="TreeGrafter"/>
</dbReference>
<sequence>MTTRTVPVSLKIFSIIFIFVSFFLMKLHEKNWLYLTQTTQTNYIIFIVGLFFINLMICIFMFLYYTSHQKQIYLLILSIAFLNNLYYFIETIIIVQTPISSNSLIIQKANDIAIFYFFRQISFVLITCIAIFASNLKENNITKNKWNILAILFSTLILMFISFTSWTLSSGDNRYSIDIVYYSVTSHQLSWNTTYIKTIIYFWLLLLVSSCFFIKNYSKIWCCISFISVALACDNLILLHFMDTSYPIWYWAKGLELISSMYIISTLMYFVFLRLKHANYMATHDFLTDIYNRGSFLNTFRKILTNNNHNTICVLMMDIDHFKKVNDQWGHHTGDIVINTVTKIIAKTIRRRDLFGRLGGEEFAVVFNGLSLTQITSISERIRRNIEIKTQNLTVKYGVKKVTISIGGFVANSNKFTPSEMLINADKALYEAKRTGRNKVVIYTSD</sequence>
<evidence type="ECO:0000259" key="8">
    <source>
        <dbReference type="PROSITE" id="PS50887"/>
    </source>
</evidence>
<feature type="transmembrane region" description="Helical" evidence="7">
    <location>
        <begin position="72"/>
        <end position="94"/>
    </location>
</feature>
<dbReference type="SMART" id="SM00267">
    <property type="entry name" value="GGDEF"/>
    <property type="match status" value="1"/>
</dbReference>
<keyword evidence="4" id="KW-0547">Nucleotide-binding</keyword>
<organism evidence="9 10">
    <name type="scientific">Escherichia albertii</name>
    <dbReference type="NCBI Taxonomy" id="208962"/>
    <lineage>
        <taxon>Bacteria</taxon>
        <taxon>Pseudomonadati</taxon>
        <taxon>Pseudomonadota</taxon>
        <taxon>Gammaproteobacteria</taxon>
        <taxon>Enterobacterales</taxon>
        <taxon>Enterobacteriaceae</taxon>
        <taxon>Escherichia</taxon>
    </lineage>
</organism>
<feature type="transmembrane region" description="Helical" evidence="7">
    <location>
        <begin position="221"/>
        <end position="242"/>
    </location>
</feature>
<feature type="transmembrane region" description="Helical" evidence="7">
    <location>
        <begin position="114"/>
        <end position="134"/>
    </location>
</feature>
<dbReference type="GO" id="GO:0005525">
    <property type="term" value="F:GTP binding"/>
    <property type="evidence" value="ECO:0007669"/>
    <property type="project" value="UniProtKB-KW"/>
</dbReference>
<evidence type="ECO:0000256" key="6">
    <source>
        <dbReference type="ARBA" id="ARBA00034247"/>
    </source>
</evidence>
<dbReference type="NCBIfam" id="TIGR00254">
    <property type="entry name" value="GGDEF"/>
    <property type="match status" value="1"/>
</dbReference>
<dbReference type="EC" id="2.7.7.65" evidence="3"/>
<dbReference type="AlphaFoldDB" id="A0AAX3MKH4"/>
<evidence type="ECO:0000256" key="1">
    <source>
        <dbReference type="ARBA" id="ARBA00001946"/>
    </source>
</evidence>
<keyword evidence="7" id="KW-0472">Membrane</keyword>
<accession>A0AAX3MKH4</accession>
<dbReference type="InterPro" id="IPR000160">
    <property type="entry name" value="GGDEF_dom"/>
</dbReference>
<evidence type="ECO:0000256" key="2">
    <source>
        <dbReference type="ARBA" id="ARBA00004665"/>
    </source>
</evidence>
<dbReference type="Proteomes" id="UP001219219">
    <property type="component" value="Chromosome"/>
</dbReference>
<dbReference type="InterPro" id="IPR033424">
    <property type="entry name" value="MASE4"/>
</dbReference>
<comment type="cofactor">
    <cofactor evidence="1">
        <name>Mg(2+)</name>
        <dbReference type="ChEBI" id="CHEBI:18420"/>
    </cofactor>
</comment>
<feature type="transmembrane region" description="Helical" evidence="7">
    <location>
        <begin position="43"/>
        <end position="65"/>
    </location>
</feature>
<evidence type="ECO:0000313" key="10">
    <source>
        <dbReference type="Proteomes" id="UP001219219"/>
    </source>
</evidence>
<feature type="transmembrane region" description="Helical" evidence="7">
    <location>
        <begin position="195"/>
        <end position="214"/>
    </location>
</feature>
<dbReference type="PROSITE" id="PS50887">
    <property type="entry name" value="GGDEF"/>
    <property type="match status" value="1"/>
</dbReference>
<name>A0AAX3MKH4_ESCAL</name>
<keyword evidence="7" id="KW-0812">Transmembrane</keyword>
<dbReference type="GO" id="GO:0043709">
    <property type="term" value="P:cell adhesion involved in single-species biofilm formation"/>
    <property type="evidence" value="ECO:0007669"/>
    <property type="project" value="TreeGrafter"/>
</dbReference>
<comment type="pathway">
    <text evidence="2">Purine metabolism; 3',5'-cyclic di-GMP biosynthesis.</text>
</comment>
<evidence type="ECO:0000256" key="5">
    <source>
        <dbReference type="ARBA" id="ARBA00023134"/>
    </source>
</evidence>
<evidence type="ECO:0000256" key="4">
    <source>
        <dbReference type="ARBA" id="ARBA00022741"/>
    </source>
</evidence>
<dbReference type="GO" id="GO:0052621">
    <property type="term" value="F:diguanylate cyclase activity"/>
    <property type="evidence" value="ECO:0007669"/>
    <property type="project" value="UniProtKB-EC"/>
</dbReference>
<dbReference type="InterPro" id="IPR043128">
    <property type="entry name" value="Rev_trsase/Diguanyl_cyclase"/>
</dbReference>
<dbReference type="PANTHER" id="PTHR45138">
    <property type="entry name" value="REGULATORY COMPONENTS OF SENSORY TRANSDUCTION SYSTEM"/>
    <property type="match status" value="1"/>
</dbReference>
<dbReference type="CDD" id="cd01949">
    <property type="entry name" value="GGDEF"/>
    <property type="match status" value="1"/>
</dbReference>
<proteinExistence type="predicted"/>
<feature type="transmembrane region" description="Helical" evidence="7">
    <location>
        <begin position="146"/>
        <end position="166"/>
    </location>
</feature>
<comment type="catalytic activity">
    <reaction evidence="6">
        <text>2 GTP = 3',3'-c-di-GMP + 2 diphosphate</text>
        <dbReference type="Rhea" id="RHEA:24898"/>
        <dbReference type="ChEBI" id="CHEBI:33019"/>
        <dbReference type="ChEBI" id="CHEBI:37565"/>
        <dbReference type="ChEBI" id="CHEBI:58805"/>
        <dbReference type="EC" id="2.7.7.65"/>
    </reaction>
</comment>
<dbReference type="Pfam" id="PF00990">
    <property type="entry name" value="GGDEF"/>
    <property type="match status" value="1"/>
</dbReference>
<keyword evidence="5" id="KW-0342">GTP-binding</keyword>
<feature type="transmembrane region" description="Helical" evidence="7">
    <location>
        <begin position="248"/>
        <end position="272"/>
    </location>
</feature>
<dbReference type="PANTHER" id="PTHR45138:SF9">
    <property type="entry name" value="DIGUANYLATE CYCLASE DGCM-RELATED"/>
    <property type="match status" value="1"/>
</dbReference>
<dbReference type="InterPro" id="IPR029787">
    <property type="entry name" value="Nucleotide_cyclase"/>
</dbReference>